<protein>
    <submittedName>
        <fullName evidence="3">Putative TIM-barrel fold metal-dependent hydrolase</fullName>
    </submittedName>
</protein>
<dbReference type="InterPro" id="IPR032466">
    <property type="entry name" value="Metal_Hydrolase"/>
</dbReference>
<dbReference type="InterPro" id="IPR052350">
    <property type="entry name" value="Metallo-dep_Lactonases"/>
</dbReference>
<dbReference type="AlphaFoldDB" id="A0A7W8M855"/>
<dbReference type="Proteomes" id="UP000532440">
    <property type="component" value="Unassembled WGS sequence"/>
</dbReference>
<dbReference type="EMBL" id="JACHGB010000003">
    <property type="protein sequence ID" value="MBB5271676.1"/>
    <property type="molecule type" value="Genomic_DNA"/>
</dbReference>
<gene>
    <name evidence="3" type="ORF">HNQ70_001686</name>
</gene>
<evidence type="ECO:0000259" key="2">
    <source>
        <dbReference type="Pfam" id="PF04909"/>
    </source>
</evidence>
<keyword evidence="3" id="KW-0378">Hydrolase</keyword>
<dbReference type="RefSeq" id="WP_183966257.1">
    <property type="nucleotide sequence ID" value="NZ_BAABEW010000001.1"/>
</dbReference>
<evidence type="ECO:0000313" key="3">
    <source>
        <dbReference type="EMBL" id="MBB5271676.1"/>
    </source>
</evidence>
<dbReference type="PANTHER" id="PTHR43569:SF1">
    <property type="entry name" value="BLL3371 PROTEIN"/>
    <property type="match status" value="1"/>
</dbReference>
<reference evidence="3 4" key="1">
    <citation type="submission" date="2020-08" db="EMBL/GenBank/DDBJ databases">
        <title>Genomic Encyclopedia of Type Strains, Phase IV (KMG-IV): sequencing the most valuable type-strain genomes for metagenomic binning, comparative biology and taxonomic classification.</title>
        <authorList>
            <person name="Goeker M."/>
        </authorList>
    </citation>
    <scope>NUCLEOTIDE SEQUENCE [LARGE SCALE GENOMIC DNA]</scope>
    <source>
        <strain evidence="3 4">DSM 29781</strain>
    </source>
</reference>
<dbReference type="SUPFAM" id="SSF51556">
    <property type="entry name" value="Metallo-dependent hydrolases"/>
    <property type="match status" value="1"/>
</dbReference>
<sequence>MPNQNHFAGTVNDDWLAQHREDALEPGLPIVDPHHHLWVTKSGSYLFADLLADLDCGHDVRATVYAECGSMYRADGPEEWRSLGETEFVTGVAAMSASGLFGRTRACAAMFGNVDMRLGERARPILEAHIAASGHRFRGVRFSTAWDADERVHRVVPEQALLADPRVRRGLACLAPLGLSLDAWVYHPQLPQLAAVADAFPELTIILNHIGAPILGGPYAGRRDEVLASWRAGLSELARRPNVFLKVGAIPIRLPGAARSEASGPPSSETVAGAWQPFVETCVELFGAQRCMFESNFPVQKRWCSYGVVWNAFKRVAAGASADEKRALFAGAAIRAYRLPAALIGG</sequence>
<keyword evidence="4" id="KW-1185">Reference proteome</keyword>
<organism evidence="3 4">
    <name type="scientific">Quisquiliibacterium transsilvanicum</name>
    <dbReference type="NCBI Taxonomy" id="1549638"/>
    <lineage>
        <taxon>Bacteria</taxon>
        <taxon>Pseudomonadati</taxon>
        <taxon>Pseudomonadota</taxon>
        <taxon>Betaproteobacteria</taxon>
        <taxon>Burkholderiales</taxon>
        <taxon>Burkholderiaceae</taxon>
        <taxon>Quisquiliibacterium</taxon>
    </lineage>
</organism>
<dbReference type="Pfam" id="PF04909">
    <property type="entry name" value="Amidohydro_2"/>
    <property type="match status" value="1"/>
</dbReference>
<dbReference type="Gene3D" id="3.20.20.140">
    <property type="entry name" value="Metal-dependent hydrolases"/>
    <property type="match status" value="1"/>
</dbReference>
<evidence type="ECO:0000256" key="1">
    <source>
        <dbReference type="ARBA" id="ARBA00038310"/>
    </source>
</evidence>
<proteinExistence type="inferred from homology"/>
<dbReference type="PANTHER" id="PTHR43569">
    <property type="entry name" value="AMIDOHYDROLASE"/>
    <property type="match status" value="1"/>
</dbReference>
<dbReference type="InterPro" id="IPR006680">
    <property type="entry name" value="Amidohydro-rel"/>
</dbReference>
<name>A0A7W8M855_9BURK</name>
<accession>A0A7W8M855</accession>
<evidence type="ECO:0000313" key="4">
    <source>
        <dbReference type="Proteomes" id="UP000532440"/>
    </source>
</evidence>
<dbReference type="GO" id="GO:0016787">
    <property type="term" value="F:hydrolase activity"/>
    <property type="evidence" value="ECO:0007669"/>
    <property type="project" value="UniProtKB-KW"/>
</dbReference>
<comment type="caution">
    <text evidence="3">The sequence shown here is derived from an EMBL/GenBank/DDBJ whole genome shotgun (WGS) entry which is preliminary data.</text>
</comment>
<comment type="similarity">
    <text evidence="1">Belongs to the metallo-dependent hydrolases superfamily.</text>
</comment>
<feature type="domain" description="Amidohydrolase-related" evidence="2">
    <location>
        <begin position="31"/>
        <end position="339"/>
    </location>
</feature>